<name>A0ABT0U230_9BACT</name>
<comment type="caution">
    <text evidence="1">The sequence shown here is derived from an EMBL/GenBank/DDBJ whole genome shotgun (WGS) entry which is preliminary data.</text>
</comment>
<sequence length="88" mass="9806">MLLLSVAAVAVVVFVVVLLIPPKPKRVVDVNSMAVPMRSVSHRRQQIEEESTAIAMEYERRANEVWMAEVTAKAVELLWDEEGEEASG</sequence>
<organism evidence="1 2">
    <name type="scientific">Aporhodopirellula aestuarii</name>
    <dbReference type="NCBI Taxonomy" id="2950107"/>
    <lineage>
        <taxon>Bacteria</taxon>
        <taxon>Pseudomonadati</taxon>
        <taxon>Planctomycetota</taxon>
        <taxon>Planctomycetia</taxon>
        <taxon>Pirellulales</taxon>
        <taxon>Pirellulaceae</taxon>
        <taxon>Aporhodopirellula</taxon>
    </lineage>
</organism>
<keyword evidence="2" id="KW-1185">Reference proteome</keyword>
<protein>
    <submittedName>
        <fullName evidence="1">Uncharacterized protein</fullName>
    </submittedName>
</protein>
<dbReference type="Proteomes" id="UP001202961">
    <property type="component" value="Unassembled WGS sequence"/>
</dbReference>
<gene>
    <name evidence="1" type="ORF">NB063_10060</name>
</gene>
<evidence type="ECO:0000313" key="1">
    <source>
        <dbReference type="EMBL" id="MCM2370951.1"/>
    </source>
</evidence>
<evidence type="ECO:0000313" key="2">
    <source>
        <dbReference type="Proteomes" id="UP001202961"/>
    </source>
</evidence>
<accession>A0ABT0U230</accession>
<dbReference type="RefSeq" id="WP_250928589.1">
    <property type="nucleotide sequence ID" value="NZ_JAMQBK010000025.1"/>
</dbReference>
<reference evidence="1 2" key="1">
    <citation type="journal article" date="2022" name="Syst. Appl. Microbiol.">
        <title>Rhodopirellula aestuarii sp. nov., a novel member of the genus Rhodopirellula isolated from brackish sediments collected in the Tagus River estuary, Portugal.</title>
        <authorList>
            <person name="Vitorino I.R."/>
            <person name="Klimek D."/>
            <person name="Calusinska M."/>
            <person name="Lobo-da-Cunha A."/>
            <person name="Vasconcelos V."/>
            <person name="Lage O.M."/>
        </authorList>
    </citation>
    <scope>NUCLEOTIDE SEQUENCE [LARGE SCALE GENOMIC DNA]</scope>
    <source>
        <strain evidence="1 2">ICT_H3.1</strain>
    </source>
</reference>
<dbReference type="EMBL" id="JAMQBK010000025">
    <property type="protein sequence ID" value="MCM2370951.1"/>
    <property type="molecule type" value="Genomic_DNA"/>
</dbReference>
<proteinExistence type="predicted"/>